<evidence type="ECO:0000313" key="15">
    <source>
        <dbReference type="EMBL" id="MBB3162461.1"/>
    </source>
</evidence>
<keyword evidence="6 14" id="KW-0678">Repressor</keyword>
<dbReference type="FunFam" id="3.30.1490.190:FF:000001">
    <property type="entry name" value="Ferric uptake regulation protein"/>
    <property type="match status" value="1"/>
</dbReference>
<evidence type="ECO:0000256" key="4">
    <source>
        <dbReference type="ARBA" id="ARBA00020910"/>
    </source>
</evidence>
<keyword evidence="18" id="KW-1185">Reference proteome</keyword>
<dbReference type="GO" id="GO:0008270">
    <property type="term" value="F:zinc ion binding"/>
    <property type="evidence" value="ECO:0007669"/>
    <property type="project" value="TreeGrafter"/>
</dbReference>
<evidence type="ECO:0000256" key="14">
    <source>
        <dbReference type="RuleBase" id="RU364037"/>
    </source>
</evidence>
<dbReference type="PANTHER" id="PTHR33202">
    <property type="entry name" value="ZINC UPTAKE REGULATION PROTEIN"/>
    <property type="match status" value="1"/>
</dbReference>
<dbReference type="CDD" id="cd07153">
    <property type="entry name" value="Fur_like"/>
    <property type="match status" value="1"/>
</dbReference>
<dbReference type="EMBL" id="JACHXX010000003">
    <property type="protein sequence ID" value="MBB3162461.1"/>
    <property type="molecule type" value="Genomic_DNA"/>
</dbReference>
<evidence type="ECO:0000256" key="7">
    <source>
        <dbReference type="ARBA" id="ARBA00022723"/>
    </source>
</evidence>
<evidence type="ECO:0000256" key="10">
    <source>
        <dbReference type="ARBA" id="ARBA00023015"/>
    </source>
</evidence>
<keyword evidence="12 14" id="KW-0804">Transcription</keyword>
<keyword evidence="9 13" id="KW-0408">Iron</keyword>
<organism evidence="16 17">
    <name type="scientific">Rhizobium laguerreae</name>
    <dbReference type="NCBI Taxonomy" id="1076926"/>
    <lineage>
        <taxon>Bacteria</taxon>
        <taxon>Pseudomonadati</taxon>
        <taxon>Pseudomonadota</taxon>
        <taxon>Alphaproteobacteria</taxon>
        <taxon>Hyphomicrobiales</taxon>
        <taxon>Rhizobiaceae</taxon>
        <taxon>Rhizobium/Agrobacterium group</taxon>
        <taxon>Rhizobium</taxon>
    </lineage>
</organism>
<dbReference type="InterPro" id="IPR002481">
    <property type="entry name" value="FUR"/>
</dbReference>
<dbReference type="AlphaFoldDB" id="A0AAX2QN25"/>
<comment type="cofactor">
    <cofactor evidence="13">
        <name>Mn(2+)</name>
        <dbReference type="ChEBI" id="CHEBI:29035"/>
    </cofactor>
    <cofactor evidence="13">
        <name>Fe(2+)</name>
        <dbReference type="ChEBI" id="CHEBI:29033"/>
    </cofactor>
    <text evidence="13">Binds 1 Mn(2+) or Fe(2+) ion per subunit.</text>
</comment>
<dbReference type="FunFam" id="1.10.10.10:FF:000051">
    <property type="entry name" value="Fur family transcriptional regulator"/>
    <property type="match status" value="1"/>
</dbReference>
<keyword evidence="11 14" id="KW-0238">DNA-binding</keyword>
<feature type="binding site" evidence="13">
    <location>
        <position position="132"/>
    </location>
    <ligand>
        <name>Fe cation</name>
        <dbReference type="ChEBI" id="CHEBI:24875"/>
    </ligand>
</feature>
<dbReference type="EMBL" id="SMBI01000004">
    <property type="protein sequence ID" value="TCU25981.1"/>
    <property type="molecule type" value="Genomic_DNA"/>
</dbReference>
<evidence type="ECO:0000313" key="17">
    <source>
        <dbReference type="Proteomes" id="UP000295021"/>
    </source>
</evidence>
<evidence type="ECO:0000256" key="1">
    <source>
        <dbReference type="ARBA" id="ARBA00004496"/>
    </source>
</evidence>
<dbReference type="Pfam" id="PF01475">
    <property type="entry name" value="FUR"/>
    <property type="match status" value="1"/>
</dbReference>
<dbReference type="SUPFAM" id="SSF46785">
    <property type="entry name" value="Winged helix' DNA-binding domain"/>
    <property type="match status" value="1"/>
</dbReference>
<protein>
    <recommendedName>
        <fullName evidence="4 14">Ferric uptake regulation protein</fullName>
    </recommendedName>
</protein>
<dbReference type="PANTHER" id="PTHR33202:SF2">
    <property type="entry name" value="FERRIC UPTAKE REGULATION PROTEIN"/>
    <property type="match status" value="1"/>
</dbReference>
<dbReference type="GO" id="GO:0045892">
    <property type="term" value="P:negative regulation of DNA-templated transcription"/>
    <property type="evidence" value="ECO:0007669"/>
    <property type="project" value="TreeGrafter"/>
</dbReference>
<accession>A0AAX2QN25</accession>
<evidence type="ECO:0000256" key="13">
    <source>
        <dbReference type="PIRSR" id="PIRSR602481-2"/>
    </source>
</evidence>
<evidence type="ECO:0000256" key="12">
    <source>
        <dbReference type="ARBA" id="ARBA00023163"/>
    </source>
</evidence>
<evidence type="ECO:0000256" key="2">
    <source>
        <dbReference type="ARBA" id="ARBA00007957"/>
    </source>
</evidence>
<feature type="binding site" evidence="13">
    <location>
        <position position="149"/>
    </location>
    <ligand>
        <name>Fe cation</name>
        <dbReference type="ChEBI" id="CHEBI:24875"/>
    </ligand>
</feature>
<name>A0AAX2QN25_9HYPH</name>
<dbReference type="GO" id="GO:0000976">
    <property type="term" value="F:transcription cis-regulatory region binding"/>
    <property type="evidence" value="ECO:0007669"/>
    <property type="project" value="TreeGrafter"/>
</dbReference>
<keyword evidence="7 13" id="KW-0479">Metal-binding</keyword>
<dbReference type="InterPro" id="IPR043135">
    <property type="entry name" value="Fur_C"/>
</dbReference>
<feature type="binding site" evidence="13">
    <location>
        <position position="113"/>
    </location>
    <ligand>
        <name>Fe cation</name>
        <dbReference type="ChEBI" id="CHEBI:24875"/>
    </ligand>
</feature>
<comment type="similarity">
    <text evidence="2 14">Belongs to the Fur family.</text>
</comment>
<dbReference type="Gene3D" id="1.10.10.10">
    <property type="entry name" value="Winged helix-like DNA-binding domain superfamily/Winged helix DNA-binding domain"/>
    <property type="match status" value="1"/>
</dbReference>
<evidence type="ECO:0000256" key="8">
    <source>
        <dbReference type="ARBA" id="ARBA00022833"/>
    </source>
</evidence>
<gene>
    <name evidence="14" type="primary">fur</name>
    <name evidence="16" type="ORF">EV131_104128</name>
    <name evidence="15" type="ORF">FHS25_002924</name>
</gene>
<dbReference type="Gene3D" id="3.30.1490.190">
    <property type="match status" value="1"/>
</dbReference>
<keyword evidence="10 14" id="KW-0805">Transcription regulation</keyword>
<dbReference type="Proteomes" id="UP000542811">
    <property type="component" value="Unassembled WGS sequence"/>
</dbReference>
<evidence type="ECO:0000256" key="5">
    <source>
        <dbReference type="ARBA" id="ARBA00022490"/>
    </source>
</evidence>
<evidence type="ECO:0000256" key="11">
    <source>
        <dbReference type="ARBA" id="ARBA00023125"/>
    </source>
</evidence>
<dbReference type="GO" id="GO:0003700">
    <property type="term" value="F:DNA-binding transcription factor activity"/>
    <property type="evidence" value="ECO:0007669"/>
    <property type="project" value="UniProtKB-UniRule"/>
</dbReference>
<evidence type="ECO:0000256" key="6">
    <source>
        <dbReference type="ARBA" id="ARBA00022491"/>
    </source>
</evidence>
<proteinExistence type="inferred from homology"/>
<dbReference type="GO" id="GO:0005829">
    <property type="term" value="C:cytosol"/>
    <property type="evidence" value="ECO:0007669"/>
    <property type="project" value="TreeGrafter"/>
</dbReference>
<comment type="subcellular location">
    <subcellularLocation>
        <location evidence="1 14">Cytoplasm</location>
    </subcellularLocation>
</comment>
<dbReference type="Proteomes" id="UP000295021">
    <property type="component" value="Unassembled WGS sequence"/>
</dbReference>
<reference evidence="15 18" key="2">
    <citation type="submission" date="2020-08" db="EMBL/GenBank/DDBJ databases">
        <title>Genomic Encyclopedia of Type Strains, Phase III (KMG-III): the genomes of soil and plant-associated and newly described type strains.</title>
        <authorList>
            <person name="Whitman W."/>
        </authorList>
    </citation>
    <scope>NUCLEOTIDE SEQUENCE [LARGE SCALE GENOMIC DNA]</scope>
    <source>
        <strain evidence="15 18">CECT 8280</strain>
    </source>
</reference>
<comment type="subunit">
    <text evidence="3 14">Homodimer.</text>
</comment>
<sequence length="163" mass="18954">MQAGANAPAALSKHEYLYRPAMTDVAKTLEELCTERGMRMTEQRRVIARILEDSEDHPDVEELYRRSVKVDAKISISTVYRTVKLFEDAGIIARHDFRDGRSRYETVPEEHHDHLIDLKTGTVIEFRSPEIEALQERIAREHGFRLVDHRLELYGVPLKKEDL</sequence>
<dbReference type="InterPro" id="IPR036390">
    <property type="entry name" value="WH_DNA-bd_sf"/>
</dbReference>
<comment type="caution">
    <text evidence="16">The sequence shown here is derived from an EMBL/GenBank/DDBJ whole genome shotgun (WGS) entry which is preliminary data.</text>
</comment>
<evidence type="ECO:0000256" key="9">
    <source>
        <dbReference type="ARBA" id="ARBA00023004"/>
    </source>
</evidence>
<dbReference type="InterPro" id="IPR036388">
    <property type="entry name" value="WH-like_DNA-bd_sf"/>
</dbReference>
<reference evidence="16 17" key="1">
    <citation type="submission" date="2019-03" db="EMBL/GenBank/DDBJ databases">
        <title>Genomic Encyclopedia of Type Strains, Phase IV (KMG-V): Genome sequencing to study the core and pangenomes of soil and plant-associated prokaryotes.</title>
        <authorList>
            <person name="Whitman W."/>
        </authorList>
    </citation>
    <scope>NUCLEOTIDE SEQUENCE [LARGE SCALE GENOMIC DNA]</scope>
    <source>
        <strain evidence="16 17">FB403</strain>
    </source>
</reference>
<evidence type="ECO:0000313" key="16">
    <source>
        <dbReference type="EMBL" id="TCU25981.1"/>
    </source>
</evidence>
<evidence type="ECO:0000313" key="18">
    <source>
        <dbReference type="Proteomes" id="UP000542811"/>
    </source>
</evidence>
<feature type="binding site" evidence="13">
    <location>
        <position position="111"/>
    </location>
    <ligand>
        <name>Fe cation</name>
        <dbReference type="ChEBI" id="CHEBI:24875"/>
    </ligand>
</feature>
<dbReference type="GO" id="GO:1900376">
    <property type="term" value="P:regulation of secondary metabolite biosynthetic process"/>
    <property type="evidence" value="ECO:0007669"/>
    <property type="project" value="TreeGrafter"/>
</dbReference>
<keyword evidence="8 14" id="KW-0862">Zinc</keyword>
<evidence type="ECO:0000256" key="3">
    <source>
        <dbReference type="ARBA" id="ARBA00011738"/>
    </source>
</evidence>
<keyword evidence="5 14" id="KW-0963">Cytoplasm</keyword>